<reference evidence="2" key="1">
    <citation type="journal article" date="2017" name="Genome Biol.">
        <title>Comparative genomics reveals high biological diversity and specific adaptations in the industrially and medically important fungal genus Aspergillus.</title>
        <authorList>
            <person name="de Vries R.P."/>
            <person name="Riley R."/>
            <person name="Wiebenga A."/>
            <person name="Aguilar-Osorio G."/>
            <person name="Amillis S."/>
            <person name="Uchima C.A."/>
            <person name="Anderluh G."/>
            <person name="Asadollahi M."/>
            <person name="Askin M."/>
            <person name="Barry K."/>
            <person name="Battaglia E."/>
            <person name="Bayram O."/>
            <person name="Benocci T."/>
            <person name="Braus-Stromeyer S.A."/>
            <person name="Caldana C."/>
            <person name="Canovas D."/>
            <person name="Cerqueira G.C."/>
            <person name="Chen F."/>
            <person name="Chen W."/>
            <person name="Choi C."/>
            <person name="Clum A."/>
            <person name="Dos Santos R.A."/>
            <person name="Damasio A.R."/>
            <person name="Diallinas G."/>
            <person name="Emri T."/>
            <person name="Fekete E."/>
            <person name="Flipphi M."/>
            <person name="Freyberg S."/>
            <person name="Gallo A."/>
            <person name="Gournas C."/>
            <person name="Habgood R."/>
            <person name="Hainaut M."/>
            <person name="Harispe M.L."/>
            <person name="Henrissat B."/>
            <person name="Hilden K.S."/>
            <person name="Hope R."/>
            <person name="Hossain A."/>
            <person name="Karabika E."/>
            <person name="Karaffa L."/>
            <person name="Karanyi Z."/>
            <person name="Krasevec N."/>
            <person name="Kuo A."/>
            <person name="Kusch H."/>
            <person name="LaButti K."/>
            <person name="Lagendijk E.L."/>
            <person name="Lapidus A."/>
            <person name="Levasseur A."/>
            <person name="Lindquist E."/>
            <person name="Lipzen A."/>
            <person name="Logrieco A.F."/>
            <person name="MacCabe A."/>
            <person name="Maekelae M.R."/>
            <person name="Malavazi I."/>
            <person name="Melin P."/>
            <person name="Meyer V."/>
            <person name="Mielnichuk N."/>
            <person name="Miskei M."/>
            <person name="Molnar A.P."/>
            <person name="Mule G."/>
            <person name="Ngan C.Y."/>
            <person name="Orejas M."/>
            <person name="Orosz E."/>
            <person name="Ouedraogo J.P."/>
            <person name="Overkamp K.M."/>
            <person name="Park H.-S."/>
            <person name="Perrone G."/>
            <person name="Piumi F."/>
            <person name="Punt P.J."/>
            <person name="Ram A.F."/>
            <person name="Ramon A."/>
            <person name="Rauscher S."/>
            <person name="Record E."/>
            <person name="Riano-Pachon D.M."/>
            <person name="Robert V."/>
            <person name="Roehrig J."/>
            <person name="Ruller R."/>
            <person name="Salamov A."/>
            <person name="Salih N.S."/>
            <person name="Samson R.A."/>
            <person name="Sandor E."/>
            <person name="Sanguinetti M."/>
            <person name="Schuetze T."/>
            <person name="Sepcic K."/>
            <person name="Shelest E."/>
            <person name="Sherlock G."/>
            <person name="Sophianopoulou V."/>
            <person name="Squina F.M."/>
            <person name="Sun H."/>
            <person name="Susca A."/>
            <person name="Todd R.B."/>
            <person name="Tsang A."/>
            <person name="Unkles S.E."/>
            <person name="van de Wiele N."/>
            <person name="van Rossen-Uffink D."/>
            <person name="Oliveira J.V."/>
            <person name="Vesth T.C."/>
            <person name="Visser J."/>
            <person name="Yu J.-H."/>
            <person name="Zhou M."/>
            <person name="Andersen M.R."/>
            <person name="Archer D.B."/>
            <person name="Baker S.E."/>
            <person name="Benoit I."/>
            <person name="Brakhage A.A."/>
            <person name="Braus G.H."/>
            <person name="Fischer R."/>
            <person name="Frisvad J.C."/>
            <person name="Goldman G.H."/>
            <person name="Houbraken J."/>
            <person name="Oakley B."/>
            <person name="Pocsi I."/>
            <person name="Scazzocchio C."/>
            <person name="Seiboth B."/>
            <person name="vanKuyk P.A."/>
            <person name="Wortman J."/>
            <person name="Dyer P.S."/>
            <person name="Grigoriev I.V."/>
        </authorList>
    </citation>
    <scope>NUCLEOTIDE SEQUENCE [LARGE SCALE GENOMIC DNA]</scope>
    <source>
        <strain evidence="2">CBS 593.65</strain>
    </source>
</reference>
<dbReference type="EMBL" id="KV878603">
    <property type="protein sequence ID" value="OJJ52280.1"/>
    <property type="molecule type" value="Genomic_DNA"/>
</dbReference>
<dbReference type="RefSeq" id="XP_040696086.1">
    <property type="nucleotide sequence ID" value="XM_040848443.1"/>
</dbReference>
<dbReference type="GeneID" id="63764516"/>
<dbReference type="AlphaFoldDB" id="A0A1L9SYL8"/>
<dbReference type="Proteomes" id="UP000184356">
    <property type="component" value="Unassembled WGS sequence"/>
</dbReference>
<proteinExistence type="predicted"/>
<gene>
    <name evidence="1" type="ORF">ASPSYDRAFT_52191</name>
</gene>
<dbReference type="VEuPathDB" id="FungiDB:ASPSYDRAFT_52191"/>
<organism evidence="1 2">
    <name type="scientific">Aspergillus sydowii CBS 593.65</name>
    <dbReference type="NCBI Taxonomy" id="1036612"/>
    <lineage>
        <taxon>Eukaryota</taxon>
        <taxon>Fungi</taxon>
        <taxon>Dikarya</taxon>
        <taxon>Ascomycota</taxon>
        <taxon>Pezizomycotina</taxon>
        <taxon>Eurotiomycetes</taxon>
        <taxon>Eurotiomycetidae</taxon>
        <taxon>Eurotiales</taxon>
        <taxon>Aspergillaceae</taxon>
        <taxon>Aspergillus</taxon>
        <taxon>Aspergillus subgen. Nidulantes</taxon>
    </lineage>
</organism>
<accession>A0A1L9SYL8</accession>
<keyword evidence="2" id="KW-1185">Reference proteome</keyword>
<name>A0A1L9SYL8_9EURO</name>
<protein>
    <submittedName>
        <fullName evidence="1">Uncharacterized protein</fullName>
    </submittedName>
</protein>
<evidence type="ECO:0000313" key="1">
    <source>
        <dbReference type="EMBL" id="OJJ52280.1"/>
    </source>
</evidence>
<sequence length="118" mass="13101">MTMVVMYTYLASIHEKYLGTPTPLPEGTTLTSRNASFCLYQGIIVEFSRNFVLTPSSSKMTPNLNPLFEFPKKNNGAPRLVQKSNMVEATIGGRTPSFAPVSMFTYSVLLFTYSLTIS</sequence>
<evidence type="ECO:0000313" key="2">
    <source>
        <dbReference type="Proteomes" id="UP000184356"/>
    </source>
</evidence>